<evidence type="ECO:0000256" key="5">
    <source>
        <dbReference type="PROSITE-ProRule" id="PRU01240"/>
    </source>
</evidence>
<organism evidence="9 10">
    <name type="scientific">Actinokineospora alba</name>
    <dbReference type="NCBI Taxonomy" id="504798"/>
    <lineage>
        <taxon>Bacteria</taxon>
        <taxon>Bacillati</taxon>
        <taxon>Actinomycetota</taxon>
        <taxon>Actinomycetes</taxon>
        <taxon>Pseudonocardiales</taxon>
        <taxon>Pseudonocardiaceae</taxon>
        <taxon>Actinokineospora</taxon>
    </lineage>
</organism>
<dbReference type="Pfam" id="PF01483">
    <property type="entry name" value="P_proprotein"/>
    <property type="match status" value="1"/>
</dbReference>
<dbReference type="AlphaFoldDB" id="A0A1H0S5I1"/>
<dbReference type="InterPro" id="IPR010259">
    <property type="entry name" value="S8pro/Inhibitor_I9"/>
</dbReference>
<dbReference type="STRING" id="504798.SAMN05421871_105298"/>
<keyword evidence="3 5" id="KW-0378">Hydrolase</keyword>
<evidence type="ECO:0000256" key="7">
    <source>
        <dbReference type="SAM" id="SignalP"/>
    </source>
</evidence>
<dbReference type="Pfam" id="PF05922">
    <property type="entry name" value="Inhibitor_I9"/>
    <property type="match status" value="1"/>
</dbReference>
<feature type="chain" id="PRO_5011444499" evidence="7">
    <location>
        <begin position="30"/>
        <end position="529"/>
    </location>
</feature>
<proteinExistence type="inferred from homology"/>
<dbReference type="Gene3D" id="2.60.120.260">
    <property type="entry name" value="Galactose-binding domain-like"/>
    <property type="match status" value="1"/>
</dbReference>
<sequence>MRKLTTPLKALLLGSAAVGLVAVAVPALAAPSQAASISNAGAPGTVPDRYIVVFKDDSVSRESVSAKANDLAGKHGGQVKFTYDSILRGFSVSMKESQALALAKNPMVKYVEQAVYATVTDTQPNAPWGLDRVDQRDLPLNQTFDYPANPGQGVHVYIVDSGLNSAHQDFTGRVAAGRDLVDNDSTPQDCNGHGTHVAGSTAGTTYGLAKKATIHAVRVLNCAGDGTSDQILGGMNWVKANAIKPAVVNFSIGCRSRCTVQSWDDGAKAVIDSGVQWVQAAGNSNDDACYYSPQKLPAAVTVGNSNSQDARHNGTGPSNYGSCLDIWAPGTNIVSASHSSNTGTATMTGTSMASPHVAGAAAVYLGLNNSATPAQVRDALVNNGSTGKLTGINTGSPNVLLYTGFMNGPVDPACSAVSNTNDVAIPDNNTAITSSVTVSGCSGAGTSATSVKVDINHTYTGDLAIDLVGPTGKVFNLKQAGGASSSAGVHQTFTVNTGTETAKNGEWKLRVTDVYRYDTGNIDAWTLTF</sequence>
<name>A0A1H0S5I1_9PSEU</name>
<evidence type="ECO:0000256" key="4">
    <source>
        <dbReference type="ARBA" id="ARBA00022825"/>
    </source>
</evidence>
<evidence type="ECO:0000256" key="2">
    <source>
        <dbReference type="ARBA" id="ARBA00022670"/>
    </source>
</evidence>
<keyword evidence="7" id="KW-0732">Signal</keyword>
<dbReference type="PANTHER" id="PTHR43806">
    <property type="entry name" value="PEPTIDASE S8"/>
    <property type="match status" value="1"/>
</dbReference>
<dbReference type="InterPro" id="IPR023827">
    <property type="entry name" value="Peptidase_S8_Asp-AS"/>
</dbReference>
<dbReference type="OrthoDB" id="9813435at2"/>
<dbReference type="InterPro" id="IPR023828">
    <property type="entry name" value="Peptidase_S8_Ser-AS"/>
</dbReference>
<dbReference type="InterPro" id="IPR015500">
    <property type="entry name" value="Peptidase_S8_subtilisin-rel"/>
</dbReference>
<dbReference type="SUPFAM" id="SSF52743">
    <property type="entry name" value="Subtilisin-like"/>
    <property type="match status" value="1"/>
</dbReference>
<dbReference type="RefSeq" id="WP_091379010.1">
    <property type="nucleotide sequence ID" value="NZ_FNDV01000005.1"/>
</dbReference>
<dbReference type="PROSITE" id="PS00138">
    <property type="entry name" value="SUBTILASE_SER"/>
    <property type="match status" value="1"/>
</dbReference>
<dbReference type="Proteomes" id="UP000199651">
    <property type="component" value="Unassembled WGS sequence"/>
</dbReference>
<keyword evidence="2 5" id="KW-0645">Protease</keyword>
<dbReference type="InterPro" id="IPR008979">
    <property type="entry name" value="Galactose-bd-like_sf"/>
</dbReference>
<keyword evidence="4 5" id="KW-0720">Serine protease</keyword>
<dbReference type="PROSITE" id="PS51829">
    <property type="entry name" value="P_HOMO_B"/>
    <property type="match status" value="1"/>
</dbReference>
<evidence type="ECO:0000313" key="10">
    <source>
        <dbReference type="Proteomes" id="UP000199651"/>
    </source>
</evidence>
<dbReference type="GO" id="GO:0006508">
    <property type="term" value="P:proteolysis"/>
    <property type="evidence" value="ECO:0007669"/>
    <property type="project" value="UniProtKB-KW"/>
</dbReference>
<comment type="similarity">
    <text evidence="1 5 6">Belongs to the peptidase S8 family.</text>
</comment>
<keyword evidence="10" id="KW-1185">Reference proteome</keyword>
<dbReference type="InterPro" id="IPR036852">
    <property type="entry name" value="Peptidase_S8/S53_dom_sf"/>
</dbReference>
<dbReference type="FunFam" id="3.40.50.200:FF:000014">
    <property type="entry name" value="Proteinase K"/>
    <property type="match status" value="1"/>
</dbReference>
<dbReference type="SUPFAM" id="SSF49785">
    <property type="entry name" value="Galactose-binding domain-like"/>
    <property type="match status" value="1"/>
</dbReference>
<dbReference type="GO" id="GO:0005615">
    <property type="term" value="C:extracellular space"/>
    <property type="evidence" value="ECO:0007669"/>
    <property type="project" value="TreeGrafter"/>
</dbReference>
<dbReference type="EMBL" id="FNJB01000008">
    <property type="protein sequence ID" value="SDP36907.1"/>
    <property type="molecule type" value="Genomic_DNA"/>
</dbReference>
<dbReference type="Gene3D" id="3.30.70.80">
    <property type="entry name" value="Peptidase S8 propeptide/proteinase inhibitor I9"/>
    <property type="match status" value="1"/>
</dbReference>
<feature type="active site" description="Charge relay system" evidence="5">
    <location>
        <position position="160"/>
    </location>
</feature>
<feature type="active site" description="Charge relay system" evidence="5">
    <location>
        <position position="351"/>
    </location>
</feature>
<dbReference type="PROSITE" id="PS00136">
    <property type="entry name" value="SUBTILASE_ASP"/>
    <property type="match status" value="1"/>
</dbReference>
<feature type="signal peptide" evidence="7">
    <location>
        <begin position="1"/>
        <end position="29"/>
    </location>
</feature>
<feature type="domain" description="P/Homo B" evidence="8">
    <location>
        <begin position="407"/>
        <end position="529"/>
    </location>
</feature>
<evidence type="ECO:0000256" key="6">
    <source>
        <dbReference type="RuleBase" id="RU003355"/>
    </source>
</evidence>
<dbReference type="Pfam" id="PF00082">
    <property type="entry name" value="Peptidase_S8"/>
    <property type="match status" value="1"/>
</dbReference>
<dbReference type="InterPro" id="IPR037045">
    <property type="entry name" value="S8pro/Inhibitor_I9_sf"/>
</dbReference>
<accession>A0A1H0S5I1</accession>
<dbReference type="PRINTS" id="PR00723">
    <property type="entry name" value="SUBTILISIN"/>
</dbReference>
<dbReference type="PANTHER" id="PTHR43806:SF11">
    <property type="entry name" value="CEREVISIN-RELATED"/>
    <property type="match status" value="1"/>
</dbReference>
<dbReference type="GO" id="GO:0004252">
    <property type="term" value="F:serine-type endopeptidase activity"/>
    <property type="evidence" value="ECO:0007669"/>
    <property type="project" value="UniProtKB-UniRule"/>
</dbReference>
<evidence type="ECO:0000259" key="8">
    <source>
        <dbReference type="PROSITE" id="PS51829"/>
    </source>
</evidence>
<dbReference type="InterPro" id="IPR000209">
    <property type="entry name" value="Peptidase_S8/S53_dom"/>
</dbReference>
<dbReference type="CDD" id="cd04077">
    <property type="entry name" value="Peptidases_S8_PCSK9_ProteinaseK_like"/>
    <property type="match status" value="1"/>
</dbReference>
<gene>
    <name evidence="9" type="ORF">SAMN05192558_108287</name>
</gene>
<evidence type="ECO:0000256" key="3">
    <source>
        <dbReference type="ARBA" id="ARBA00022801"/>
    </source>
</evidence>
<evidence type="ECO:0000313" key="9">
    <source>
        <dbReference type="EMBL" id="SDP36907.1"/>
    </source>
</evidence>
<dbReference type="InterPro" id="IPR002884">
    <property type="entry name" value="P_dom"/>
</dbReference>
<reference evidence="10" key="1">
    <citation type="submission" date="2016-10" db="EMBL/GenBank/DDBJ databases">
        <authorList>
            <person name="Varghese N."/>
            <person name="Submissions S."/>
        </authorList>
    </citation>
    <scope>NUCLEOTIDE SEQUENCE [LARGE SCALE GENOMIC DNA]</scope>
    <source>
        <strain evidence="10">IBRC-M 10655</strain>
    </source>
</reference>
<feature type="active site" description="Charge relay system" evidence="5">
    <location>
        <position position="193"/>
    </location>
</feature>
<dbReference type="Gene3D" id="3.40.50.200">
    <property type="entry name" value="Peptidase S8/S53 domain"/>
    <property type="match status" value="1"/>
</dbReference>
<dbReference type="InterPro" id="IPR050131">
    <property type="entry name" value="Peptidase_S8_subtilisin-like"/>
</dbReference>
<dbReference type="InterPro" id="IPR034193">
    <property type="entry name" value="PCSK9_ProteinaseK-like"/>
</dbReference>
<evidence type="ECO:0000256" key="1">
    <source>
        <dbReference type="ARBA" id="ARBA00011073"/>
    </source>
</evidence>
<protein>
    <submittedName>
        <fullName evidence="9">Serine protease, subtilisin family</fullName>
    </submittedName>
</protein>
<dbReference type="PROSITE" id="PS51892">
    <property type="entry name" value="SUBTILASE"/>
    <property type="match status" value="1"/>
</dbReference>